<evidence type="ECO:0000256" key="2">
    <source>
        <dbReference type="ARBA" id="ARBA00012118"/>
    </source>
</evidence>
<evidence type="ECO:0000313" key="13">
    <source>
        <dbReference type="Proteomes" id="UP000231019"/>
    </source>
</evidence>
<dbReference type="Pfam" id="PF00265">
    <property type="entry name" value="TK"/>
    <property type="match status" value="2"/>
</dbReference>
<feature type="binding site" evidence="9">
    <location>
        <begin position="202"/>
        <end position="205"/>
    </location>
    <ligand>
        <name>substrate</name>
    </ligand>
</feature>
<feature type="active site" description="Proton acceptor" evidence="8">
    <location>
        <position position="111"/>
    </location>
</feature>
<keyword evidence="6 10" id="KW-0418">Kinase</keyword>
<dbReference type="EC" id="2.7.1.21" evidence="2 10"/>
<evidence type="ECO:0000256" key="11">
    <source>
        <dbReference type="RuleBase" id="RU004165"/>
    </source>
</evidence>
<accession>A0A2M7G474</accession>
<proteinExistence type="inferred from homology"/>
<name>A0A2M7G474_9BACT</name>
<evidence type="ECO:0000313" key="12">
    <source>
        <dbReference type="EMBL" id="PIW16686.1"/>
    </source>
</evidence>
<dbReference type="PROSITE" id="PS00603">
    <property type="entry name" value="TK_CELLULAR_TYPE"/>
    <property type="match status" value="1"/>
</dbReference>
<dbReference type="InterPro" id="IPR027417">
    <property type="entry name" value="P-loop_NTPase"/>
</dbReference>
<dbReference type="Gene3D" id="3.40.50.300">
    <property type="entry name" value="P-loop containing nucleotide triphosphate hydrolases"/>
    <property type="match status" value="1"/>
</dbReference>
<gene>
    <name evidence="12" type="ORF">COW36_13045</name>
</gene>
<keyword evidence="4 10" id="KW-0808">Transferase</keyword>
<comment type="similarity">
    <text evidence="1 11">Belongs to the thymidine kinase family.</text>
</comment>
<keyword evidence="5 10" id="KW-0547">Nucleotide-binding</keyword>
<evidence type="ECO:0000256" key="8">
    <source>
        <dbReference type="PIRSR" id="PIRSR035805-1"/>
    </source>
</evidence>
<protein>
    <recommendedName>
        <fullName evidence="2 10">Thymidine kinase</fullName>
        <ecNumber evidence="2 10">2.7.1.21</ecNumber>
    </recommendedName>
</protein>
<dbReference type="EMBL" id="PFFQ01000037">
    <property type="protein sequence ID" value="PIW16686.1"/>
    <property type="molecule type" value="Genomic_DNA"/>
</dbReference>
<dbReference type="Proteomes" id="UP000231019">
    <property type="component" value="Unassembled WGS sequence"/>
</dbReference>
<evidence type="ECO:0000256" key="3">
    <source>
        <dbReference type="ARBA" id="ARBA00022634"/>
    </source>
</evidence>
<organism evidence="12 13">
    <name type="scientific">bacterium (Candidatus Blackallbacteria) CG17_big_fil_post_rev_8_21_14_2_50_48_46</name>
    <dbReference type="NCBI Taxonomy" id="2014261"/>
    <lineage>
        <taxon>Bacteria</taxon>
        <taxon>Candidatus Blackallbacteria</taxon>
    </lineage>
</organism>
<evidence type="ECO:0000256" key="7">
    <source>
        <dbReference type="ARBA" id="ARBA00022840"/>
    </source>
</evidence>
<evidence type="ECO:0000256" key="10">
    <source>
        <dbReference type="RuleBase" id="RU000544"/>
    </source>
</evidence>
<sequence>MHETPQLEICYGPMKSGKSRYLVQKAEELYAAGIPFLAFKPRQDTRDGCFIKSRDAACRDIEALGVDSAQEILQLIREGTQAAAPCPETQALTLQACLPEGRQPQACLIDEVFLLDSALLEVCQILRQAGLSVFLSGLDRDFRREFFPLKDYASSGKTMQDLIESCDSRIALHALCESCGAEAPFSQRLLNGQPAHYNSPTVLIGDEEYQPRCKAHHVVIGHPQLSLAS</sequence>
<dbReference type="Gene3D" id="3.30.60.20">
    <property type="match status" value="1"/>
</dbReference>
<evidence type="ECO:0000256" key="9">
    <source>
        <dbReference type="PIRSR" id="PIRSR035805-2"/>
    </source>
</evidence>
<dbReference type="InterPro" id="IPR001267">
    <property type="entry name" value="Thymidine_kinase"/>
</dbReference>
<evidence type="ECO:0000256" key="5">
    <source>
        <dbReference type="ARBA" id="ARBA00022741"/>
    </source>
</evidence>
<dbReference type="SUPFAM" id="SSF57716">
    <property type="entry name" value="Glucocorticoid receptor-like (DNA-binding domain)"/>
    <property type="match status" value="1"/>
</dbReference>
<dbReference type="InterPro" id="IPR020633">
    <property type="entry name" value="Thymidine_kinase_CS"/>
</dbReference>
<dbReference type="GO" id="GO:0005524">
    <property type="term" value="F:ATP binding"/>
    <property type="evidence" value="ECO:0007669"/>
    <property type="project" value="UniProtKB-KW"/>
</dbReference>
<keyword evidence="7 10" id="KW-0067">ATP-binding</keyword>
<evidence type="ECO:0000256" key="6">
    <source>
        <dbReference type="ARBA" id="ARBA00022777"/>
    </source>
</evidence>
<dbReference type="PANTHER" id="PTHR11441">
    <property type="entry name" value="THYMIDINE KINASE"/>
    <property type="match status" value="1"/>
</dbReference>
<dbReference type="GO" id="GO:0071897">
    <property type="term" value="P:DNA biosynthetic process"/>
    <property type="evidence" value="ECO:0007669"/>
    <property type="project" value="UniProtKB-KW"/>
</dbReference>
<comment type="caution">
    <text evidence="12">The sequence shown here is derived from an EMBL/GenBank/DDBJ whole genome shotgun (WGS) entry which is preliminary data.</text>
</comment>
<dbReference type="GO" id="GO:0004797">
    <property type="term" value="F:thymidine kinase activity"/>
    <property type="evidence" value="ECO:0007669"/>
    <property type="project" value="UniProtKB-EC"/>
</dbReference>
<evidence type="ECO:0000256" key="1">
    <source>
        <dbReference type="ARBA" id="ARBA00007587"/>
    </source>
</evidence>
<dbReference type="PANTHER" id="PTHR11441:SF0">
    <property type="entry name" value="THYMIDINE KINASE, CYTOSOLIC"/>
    <property type="match status" value="1"/>
</dbReference>
<dbReference type="GO" id="GO:0046104">
    <property type="term" value="P:thymidine metabolic process"/>
    <property type="evidence" value="ECO:0007669"/>
    <property type="project" value="TreeGrafter"/>
</dbReference>
<dbReference type="SUPFAM" id="SSF52540">
    <property type="entry name" value="P-loop containing nucleoside triphosphate hydrolases"/>
    <property type="match status" value="1"/>
</dbReference>
<keyword evidence="3 10" id="KW-0237">DNA synthesis</keyword>
<dbReference type="GO" id="GO:0005829">
    <property type="term" value="C:cytosol"/>
    <property type="evidence" value="ECO:0007669"/>
    <property type="project" value="TreeGrafter"/>
</dbReference>
<reference evidence="12 13" key="1">
    <citation type="submission" date="2017-09" db="EMBL/GenBank/DDBJ databases">
        <title>Depth-based differentiation of microbial function through sediment-hosted aquifers and enrichment of novel symbionts in the deep terrestrial subsurface.</title>
        <authorList>
            <person name="Probst A.J."/>
            <person name="Ladd B."/>
            <person name="Jarett J.K."/>
            <person name="Geller-Mcgrath D.E."/>
            <person name="Sieber C.M."/>
            <person name="Emerson J.B."/>
            <person name="Anantharaman K."/>
            <person name="Thomas B.C."/>
            <person name="Malmstrom R."/>
            <person name="Stieglmeier M."/>
            <person name="Klingl A."/>
            <person name="Woyke T."/>
            <person name="Ryan C.M."/>
            <person name="Banfield J.F."/>
        </authorList>
    </citation>
    <scope>NUCLEOTIDE SEQUENCE [LARGE SCALE GENOMIC DNA]</scope>
    <source>
        <strain evidence="12">CG17_big_fil_post_rev_8_21_14_2_50_48_46</strain>
    </source>
</reference>
<dbReference type="AlphaFoldDB" id="A0A2M7G474"/>
<dbReference type="PIRSF" id="PIRSF035805">
    <property type="entry name" value="TK_cell"/>
    <property type="match status" value="1"/>
</dbReference>
<comment type="catalytic activity">
    <reaction evidence="10">
        <text>thymidine + ATP = dTMP + ADP + H(+)</text>
        <dbReference type="Rhea" id="RHEA:19129"/>
        <dbReference type="ChEBI" id="CHEBI:15378"/>
        <dbReference type="ChEBI" id="CHEBI:17748"/>
        <dbReference type="ChEBI" id="CHEBI:30616"/>
        <dbReference type="ChEBI" id="CHEBI:63528"/>
        <dbReference type="ChEBI" id="CHEBI:456216"/>
        <dbReference type="EC" id="2.7.1.21"/>
    </reaction>
</comment>
<evidence type="ECO:0000256" key="4">
    <source>
        <dbReference type="ARBA" id="ARBA00022679"/>
    </source>
</evidence>
<feature type="binding site" evidence="9">
    <location>
        <position position="209"/>
    </location>
    <ligand>
        <name>substrate</name>
    </ligand>
</feature>